<dbReference type="AlphaFoldDB" id="A0A0F7VI03"/>
<dbReference type="PANTHER" id="PTHR33321:SF12">
    <property type="entry name" value="PLANT BASIC SECRETORY PROTEIN (BSP) FAMILY PROTEIN"/>
    <property type="match status" value="1"/>
</dbReference>
<protein>
    <recommendedName>
        <fullName evidence="4">PBSP domain protein</fullName>
    </recommendedName>
</protein>
<feature type="compositionally biased region" description="Basic and acidic residues" evidence="1">
    <location>
        <begin position="34"/>
        <end position="44"/>
    </location>
</feature>
<dbReference type="Proteomes" id="UP000042958">
    <property type="component" value="Unassembled WGS sequence"/>
</dbReference>
<evidence type="ECO:0008006" key="4">
    <source>
        <dbReference type="Google" id="ProtNLM"/>
    </source>
</evidence>
<feature type="region of interest" description="Disordered" evidence="1">
    <location>
        <begin position="1"/>
        <end position="56"/>
    </location>
</feature>
<gene>
    <name evidence="2" type="ORF">PMG11_03693</name>
</gene>
<dbReference type="OrthoDB" id="891726at2759"/>
<accession>A0A0F7VI03</accession>
<proteinExistence type="predicted"/>
<reference evidence="3" key="1">
    <citation type="journal article" date="2015" name="Genome Announc.">
        <title>Draft genome sequence of the fungus Penicillium brasilianum MG11.</title>
        <authorList>
            <person name="Horn F."/>
            <person name="Linde J."/>
            <person name="Mattern D.J."/>
            <person name="Walther G."/>
            <person name="Guthke R."/>
            <person name="Brakhage A.A."/>
            <person name="Valiante V."/>
        </authorList>
    </citation>
    <scope>NUCLEOTIDE SEQUENCE [LARGE SCALE GENOMIC DNA]</scope>
    <source>
        <strain evidence="3">MG11</strain>
    </source>
</reference>
<feature type="compositionally biased region" description="Low complexity" evidence="1">
    <location>
        <begin position="1"/>
        <end position="21"/>
    </location>
</feature>
<feature type="compositionally biased region" description="Basic residues" evidence="1">
    <location>
        <begin position="45"/>
        <end position="55"/>
    </location>
</feature>
<dbReference type="PANTHER" id="PTHR33321">
    <property type="match status" value="1"/>
</dbReference>
<evidence type="ECO:0000256" key="1">
    <source>
        <dbReference type="SAM" id="MobiDB-lite"/>
    </source>
</evidence>
<dbReference type="EMBL" id="CDHK01000003">
    <property type="protein sequence ID" value="CEO59002.1"/>
    <property type="molecule type" value="Genomic_DNA"/>
</dbReference>
<dbReference type="InterPro" id="IPR007541">
    <property type="entry name" value="Uncharacterised_BSP"/>
</dbReference>
<name>A0A0F7VI03_PENBI</name>
<evidence type="ECO:0000313" key="3">
    <source>
        <dbReference type="Proteomes" id="UP000042958"/>
    </source>
</evidence>
<sequence>MTGLAMTTTSAQPAAASAIPKASPPDEAQQSTSKDQDQNREITRKKIQIPKPKYRLHAEDLRHPESASFSTYIPDVAATLDTALSNIVRYLYTSPETGSSVEAESVPKRKRPRFIPFIPPTRSVTLFLRDFDGVAYTTGTELDDDHKEIHLSLPYITHCKNSAAKADPVHELAGVLTHELVHCYQHTSPPDSAKGEKDIPNPPGGLIEGIADFVRLKAGLSPPHWTRPTSSSQREKKWDAGYQHTAYFLAWIEDVWAGVGAVGMLNDRLYRVGYVGEGEKDEANGHEGGFWKSLFGLEVAQLWDEYGQWLDDGEKAKGNWEEEIVNPV</sequence>
<organism evidence="2 3">
    <name type="scientific">Penicillium brasilianum</name>
    <dbReference type="NCBI Taxonomy" id="104259"/>
    <lineage>
        <taxon>Eukaryota</taxon>
        <taxon>Fungi</taxon>
        <taxon>Dikarya</taxon>
        <taxon>Ascomycota</taxon>
        <taxon>Pezizomycotina</taxon>
        <taxon>Eurotiomycetes</taxon>
        <taxon>Eurotiomycetidae</taxon>
        <taxon>Eurotiales</taxon>
        <taxon>Aspergillaceae</taxon>
        <taxon>Penicillium</taxon>
    </lineage>
</organism>
<evidence type="ECO:0000313" key="2">
    <source>
        <dbReference type="EMBL" id="CEO59002.1"/>
    </source>
</evidence>
<dbReference type="STRING" id="104259.A0A0F7VI03"/>
<dbReference type="Pfam" id="PF04450">
    <property type="entry name" value="BSP"/>
    <property type="match status" value="1"/>
</dbReference>
<keyword evidence="3" id="KW-1185">Reference proteome</keyword>